<sequence length="27" mass="3089">MEWSSPCIKMTCAVTEPMSSLMQPMRI</sequence>
<keyword evidence="2" id="KW-1185">Reference proteome</keyword>
<evidence type="ECO:0000313" key="1">
    <source>
        <dbReference type="EMBL" id="CAI9621752.1"/>
    </source>
</evidence>
<dbReference type="EMBL" id="CATNWA010021208">
    <property type="protein sequence ID" value="CAI9621752.1"/>
    <property type="molecule type" value="Genomic_DNA"/>
</dbReference>
<dbReference type="Proteomes" id="UP001162483">
    <property type="component" value="Unassembled WGS sequence"/>
</dbReference>
<comment type="caution">
    <text evidence="1">The sequence shown here is derived from an EMBL/GenBank/DDBJ whole genome shotgun (WGS) entry which is preliminary data.</text>
</comment>
<organism evidence="1 2">
    <name type="scientific">Staurois parvus</name>
    <dbReference type="NCBI Taxonomy" id="386267"/>
    <lineage>
        <taxon>Eukaryota</taxon>
        <taxon>Metazoa</taxon>
        <taxon>Chordata</taxon>
        <taxon>Craniata</taxon>
        <taxon>Vertebrata</taxon>
        <taxon>Euteleostomi</taxon>
        <taxon>Amphibia</taxon>
        <taxon>Batrachia</taxon>
        <taxon>Anura</taxon>
        <taxon>Neobatrachia</taxon>
        <taxon>Ranoidea</taxon>
        <taxon>Ranidae</taxon>
        <taxon>Staurois</taxon>
    </lineage>
</organism>
<evidence type="ECO:0000313" key="2">
    <source>
        <dbReference type="Proteomes" id="UP001162483"/>
    </source>
</evidence>
<accession>A0ABN9HLN7</accession>
<gene>
    <name evidence="1" type="ORF">SPARVUS_LOCUS16183964</name>
</gene>
<proteinExistence type="predicted"/>
<reference evidence="1" key="1">
    <citation type="submission" date="2023-05" db="EMBL/GenBank/DDBJ databases">
        <authorList>
            <person name="Stuckert A."/>
        </authorList>
    </citation>
    <scope>NUCLEOTIDE SEQUENCE</scope>
</reference>
<protein>
    <submittedName>
        <fullName evidence="1">Uncharacterized protein</fullName>
    </submittedName>
</protein>
<name>A0ABN9HLN7_9NEOB</name>